<feature type="domain" description="U3 small nucleolar RNA-associated protein 15 C-terminal" evidence="7">
    <location>
        <begin position="594"/>
        <end position="739"/>
    </location>
</feature>
<reference evidence="8 9" key="1">
    <citation type="journal article" date="2019" name="Front. Genet.">
        <title>Whole-Genome Sequencing of the Opportunistic Yeast Pathogen Candida inconspicua Uncovers Its Hybrid Origin.</title>
        <authorList>
            <person name="Mixao V."/>
            <person name="Hansen A.P."/>
            <person name="Saus E."/>
            <person name="Boekhout T."/>
            <person name="Lass-Florl C."/>
            <person name="Gabaldon T."/>
        </authorList>
    </citation>
    <scope>NUCLEOTIDE SEQUENCE [LARGE SCALE GENOMIC DNA]</scope>
    <source>
        <strain evidence="8 9">CBS 180</strain>
    </source>
</reference>
<evidence type="ECO:0000256" key="5">
    <source>
        <dbReference type="ARBA" id="ARBA00023242"/>
    </source>
</evidence>
<dbReference type="Proteomes" id="UP000307173">
    <property type="component" value="Unassembled WGS sequence"/>
</dbReference>
<dbReference type="SUPFAM" id="SSF143081">
    <property type="entry name" value="BB1717-like"/>
    <property type="match status" value="1"/>
</dbReference>
<feature type="compositionally biased region" description="Acidic residues" evidence="6">
    <location>
        <begin position="62"/>
        <end position="77"/>
    </location>
</feature>
<evidence type="ECO:0000256" key="2">
    <source>
        <dbReference type="ARBA" id="ARBA00022552"/>
    </source>
</evidence>
<dbReference type="InterPro" id="IPR015943">
    <property type="entry name" value="WD40/YVTN_repeat-like_dom_sf"/>
</dbReference>
<keyword evidence="2" id="KW-0698">rRNA processing</keyword>
<dbReference type="InterPro" id="IPR036590">
    <property type="entry name" value="SRAP-like"/>
</dbReference>
<dbReference type="Pfam" id="PF02586">
    <property type="entry name" value="SRAP"/>
    <property type="match status" value="1"/>
</dbReference>
<dbReference type="EMBL" id="SELW01000553">
    <property type="protein sequence ID" value="TID21171.1"/>
    <property type="molecule type" value="Genomic_DNA"/>
</dbReference>
<dbReference type="GO" id="GO:0005730">
    <property type="term" value="C:nucleolus"/>
    <property type="evidence" value="ECO:0007669"/>
    <property type="project" value="UniProtKB-SubCell"/>
</dbReference>
<dbReference type="Pfam" id="PF00400">
    <property type="entry name" value="WD40"/>
    <property type="match status" value="1"/>
</dbReference>
<dbReference type="GO" id="GO:0045943">
    <property type="term" value="P:positive regulation of transcription by RNA polymerase I"/>
    <property type="evidence" value="ECO:0007669"/>
    <property type="project" value="TreeGrafter"/>
</dbReference>
<dbReference type="PANTHER" id="PTHR19924">
    <property type="entry name" value="UTP15 U3 SMALL NUCLEOLAR RNA-ASSOCIATED PROTEIN 15 FAMILY MEMBER"/>
    <property type="match status" value="1"/>
</dbReference>
<keyword evidence="5" id="KW-0539">Nucleus</keyword>
<dbReference type="GO" id="GO:0106300">
    <property type="term" value="P:protein-DNA covalent cross-linking repair"/>
    <property type="evidence" value="ECO:0007669"/>
    <property type="project" value="InterPro"/>
</dbReference>
<gene>
    <name evidence="8" type="ORF">CANINC_003451</name>
</gene>
<feature type="region of interest" description="Disordered" evidence="6">
    <location>
        <begin position="55"/>
        <end position="87"/>
    </location>
</feature>
<organism evidence="8 9">
    <name type="scientific">Pichia inconspicua</name>
    <dbReference type="NCBI Taxonomy" id="52247"/>
    <lineage>
        <taxon>Eukaryota</taxon>
        <taxon>Fungi</taxon>
        <taxon>Dikarya</taxon>
        <taxon>Ascomycota</taxon>
        <taxon>Saccharomycotina</taxon>
        <taxon>Pichiomycetes</taxon>
        <taxon>Pichiales</taxon>
        <taxon>Pichiaceae</taxon>
        <taxon>Pichia</taxon>
    </lineage>
</organism>
<comment type="subcellular location">
    <subcellularLocation>
        <location evidence="1">Nucleus</location>
        <location evidence="1">Nucleolus</location>
    </subcellularLocation>
</comment>
<name>A0A4T0WYP4_9ASCO</name>
<evidence type="ECO:0000256" key="1">
    <source>
        <dbReference type="ARBA" id="ARBA00004604"/>
    </source>
</evidence>
<keyword evidence="9" id="KW-1185">Reference proteome</keyword>
<evidence type="ECO:0000256" key="4">
    <source>
        <dbReference type="ARBA" id="ARBA00022737"/>
    </source>
</evidence>
<dbReference type="InterPro" id="IPR001680">
    <property type="entry name" value="WD40_rpt"/>
</dbReference>
<sequence>MCGRYSLPIDPESLPEWFERQNLEVDSIEACEKRTNKKYNIAPTACVPVFMKSAPSVKKEEEEAGEEEEEEEGEEGEKDDKAEKSTKAHGSIEYMRWGLVPSWFKSQEDLKRHGYTTFNARLENLKFNKTWKSNLNHRCVIPMIGYYEWTEDKKKTPYFIKRKDGELMFMAGLYNHAKIDKSEDTFGSFTIITRPAPESLSWLHHRIPVMLDPKDPEFLQWLNQDENIDDILKDYQHLSDLEWFKVDPAVVRNPTVPTQIQPEQKFWKGFSNSQLVKEHNAITHIHFDPNSPHDFAVTSSTRIQVFSSKTRKVVKNFTRFKDTVYSGEFRNDGKLLVAGDASGLVQIFDAHHPRTLLVTITPTSHPTHVTKFHPTINTQLLTCSDDRVARLYDISESQKPIISFNNHDDYIRSGEFIPTSPNLIVTGCYDNYIRIFDARVGGKDPIIKFNQQSPVEDLLSLNPTNIISAGEGTVKHWDLVAGKLSRTLHNFNKTVTCLSSAGERGILVGSIDGHVKAIDTTTPNWDVKFGWKFGSGVLSCGVSPDFKHLVVGLNSGLLTIRTRKTNYQENTLVTSRKFKEGKSNAFARMMHGSDFTGEGETHVIDDKIKYKKLKPFEKDLNAFRWSDALNSALTDGLSKELTITCLEELKKKGKIRIALSNRDETSLEPLLTWCLKSIDDPRNVSIIADYVTCILEIYDELISRKPVLEELILNLQKKVELELKKAQDAERIIGMLELLNAN</sequence>
<comment type="caution">
    <text evidence="8">The sequence shown here is derived from an EMBL/GenBank/DDBJ whole genome shotgun (WGS) entry which is preliminary data.</text>
</comment>
<dbReference type="InterPro" id="IPR018983">
    <property type="entry name" value="U3_snoRNA-assocProt_15_C"/>
</dbReference>
<dbReference type="AlphaFoldDB" id="A0A4T0WYP4"/>
<dbReference type="Gene3D" id="3.90.1680.10">
    <property type="entry name" value="SOS response associated peptidase-like"/>
    <property type="match status" value="1"/>
</dbReference>
<dbReference type="PANTHER" id="PTHR19924:SF26">
    <property type="entry name" value="U3 SMALL NUCLEOLAR RNA-ASSOCIATED PROTEIN 15 HOMOLOG"/>
    <property type="match status" value="1"/>
</dbReference>
<dbReference type="STRING" id="52247.A0A4T0WYP4"/>
<dbReference type="OrthoDB" id="431715at2759"/>
<evidence type="ECO:0000313" key="8">
    <source>
        <dbReference type="EMBL" id="TID21171.1"/>
    </source>
</evidence>
<evidence type="ECO:0000256" key="6">
    <source>
        <dbReference type="SAM" id="MobiDB-lite"/>
    </source>
</evidence>
<accession>A0A4T0WYP4</accession>
<evidence type="ECO:0000256" key="3">
    <source>
        <dbReference type="ARBA" id="ARBA00022574"/>
    </source>
</evidence>
<dbReference type="Pfam" id="PF09384">
    <property type="entry name" value="UTP15_C"/>
    <property type="match status" value="1"/>
</dbReference>
<protein>
    <recommendedName>
        <fullName evidence="7">U3 small nucleolar RNA-associated protein 15 C-terminal domain-containing protein</fullName>
    </recommendedName>
</protein>
<dbReference type="SUPFAM" id="SSF50978">
    <property type="entry name" value="WD40 repeat-like"/>
    <property type="match status" value="1"/>
</dbReference>
<evidence type="ECO:0000259" key="7">
    <source>
        <dbReference type="Pfam" id="PF09384"/>
    </source>
</evidence>
<dbReference type="GO" id="GO:0006364">
    <property type="term" value="P:rRNA processing"/>
    <property type="evidence" value="ECO:0007669"/>
    <property type="project" value="UniProtKB-KW"/>
</dbReference>
<keyword evidence="3" id="KW-0853">WD repeat</keyword>
<evidence type="ECO:0000313" key="9">
    <source>
        <dbReference type="Proteomes" id="UP000307173"/>
    </source>
</evidence>
<dbReference type="InterPro" id="IPR036322">
    <property type="entry name" value="WD40_repeat_dom_sf"/>
</dbReference>
<keyword evidence="4" id="KW-0677">Repeat</keyword>
<dbReference type="Gene3D" id="2.130.10.10">
    <property type="entry name" value="YVTN repeat-like/Quinoprotein amine dehydrogenase"/>
    <property type="match status" value="2"/>
</dbReference>
<dbReference type="FunFam" id="2.130.10.10:FF:000551">
    <property type="entry name" value="UTP15p Nucleolar protein"/>
    <property type="match status" value="1"/>
</dbReference>
<dbReference type="GO" id="GO:0003697">
    <property type="term" value="F:single-stranded DNA binding"/>
    <property type="evidence" value="ECO:0007669"/>
    <property type="project" value="InterPro"/>
</dbReference>
<dbReference type="InterPro" id="IPR003738">
    <property type="entry name" value="SRAP"/>
</dbReference>
<dbReference type="SMART" id="SM00320">
    <property type="entry name" value="WD40"/>
    <property type="match status" value="7"/>
</dbReference>
<proteinExistence type="predicted"/>